<evidence type="ECO:0000256" key="1">
    <source>
        <dbReference type="SAM" id="SignalP"/>
    </source>
</evidence>
<dbReference type="InterPro" id="IPR013207">
    <property type="entry name" value="LGFP"/>
</dbReference>
<dbReference type="Proteomes" id="UP001500274">
    <property type="component" value="Unassembled WGS sequence"/>
</dbReference>
<feature type="signal peptide" evidence="1">
    <location>
        <begin position="1"/>
        <end position="24"/>
    </location>
</feature>
<name>A0ABN3P5M9_9MICO</name>
<keyword evidence="3" id="KW-1185">Reference proteome</keyword>
<feature type="chain" id="PRO_5046726085" description="LGFP repeat-containing protein" evidence="1">
    <location>
        <begin position="25"/>
        <end position="792"/>
    </location>
</feature>
<sequence length="792" mass="83825">MCAALAVLLVATLLTSVQTSPAQAADARNFNPGNIISDANFYNTTSMTAADVQTFLNDKGSRCRTNCLKDYAMATIAKSAEAGLCQGYAGGQWQSAAQIIDGVARSCGISQKVLLVLLEKEQSLVSIDNPSERRYRSATGQGCPDTAPCDAAYYGLFNQLYGAARQFKVYLKYASTYWYKAGMVNSILYSPNQSCGRKSVYIENQATAALYIYTPYTPNDAALRAQWGEGDGCSSYGNRNFYMFWSTWFGDPLVAGPEADIAATRAQYPSLGDQTTNVECGQPGGGCRQLFANGAIFWNSKYGARKVDGGIWGLYQNSGQVSGYLGYPTDTATWSTVNNGGWIQNFELGAIYWSSVAGGRIVSSSIFQQYSAAGGPAGGLGWPMTDQNCGQVRGGCIQTFQFGNAYWSAGGGTWIVGGGIKETFDSMGGLAGVLGYPVGPQQYRAGNGGGWVQGFEGGAIYWRNGWGIHMFGGIRDEYARNGYSDGSLGWPISVQTCSASGCRQDFQNGSILWTAAAGAFTVDGAVATAYANSGMETGALGYPVSNTFARSGNGDGRVQAFQSGAVYIKSGRDPIVMSGAIREEYGRQNYNWGVLGWPTTAQKCGLAGGACSQDFDGGSIYWTPANGAATVSGAFKTAFDAKGGSTGSLGYPISAITPREGNGSGFVQAYTGGAIYVKNDRAAVISGAIRDEYGRQNYSWGTLGWPRADQVCGLAAGGCKQEFETGWITWSPTAGARRIDGGLWETWVAQGAESGPLGYPTSAAYPRNGGGWSQDFEHGKISWTGARGGFLE</sequence>
<protein>
    <recommendedName>
        <fullName evidence="4">LGFP repeat-containing protein</fullName>
    </recommendedName>
</protein>
<dbReference type="Pfam" id="PF08310">
    <property type="entry name" value="LGFP"/>
    <property type="match status" value="10"/>
</dbReference>
<keyword evidence="1" id="KW-0732">Signal</keyword>
<gene>
    <name evidence="2" type="ORF">GCM10009862_02930</name>
</gene>
<evidence type="ECO:0008006" key="4">
    <source>
        <dbReference type="Google" id="ProtNLM"/>
    </source>
</evidence>
<proteinExistence type="predicted"/>
<accession>A0ABN3P5M9</accession>
<evidence type="ECO:0000313" key="2">
    <source>
        <dbReference type="EMBL" id="GAA2567630.1"/>
    </source>
</evidence>
<organism evidence="2 3">
    <name type="scientific">Microbacterium binotii</name>
    <dbReference type="NCBI Taxonomy" id="462710"/>
    <lineage>
        <taxon>Bacteria</taxon>
        <taxon>Bacillati</taxon>
        <taxon>Actinomycetota</taxon>
        <taxon>Actinomycetes</taxon>
        <taxon>Micrococcales</taxon>
        <taxon>Microbacteriaceae</taxon>
        <taxon>Microbacterium</taxon>
    </lineage>
</organism>
<reference evidence="2 3" key="1">
    <citation type="journal article" date="2019" name="Int. J. Syst. Evol. Microbiol.">
        <title>The Global Catalogue of Microorganisms (GCM) 10K type strain sequencing project: providing services to taxonomists for standard genome sequencing and annotation.</title>
        <authorList>
            <consortium name="The Broad Institute Genomics Platform"/>
            <consortium name="The Broad Institute Genome Sequencing Center for Infectious Disease"/>
            <person name="Wu L."/>
            <person name="Ma J."/>
        </authorList>
    </citation>
    <scope>NUCLEOTIDE SEQUENCE [LARGE SCALE GENOMIC DNA]</scope>
    <source>
        <strain evidence="2 3">JCM 16365</strain>
    </source>
</reference>
<dbReference type="EMBL" id="BAAARI010000002">
    <property type="protein sequence ID" value="GAA2567630.1"/>
    <property type="molecule type" value="Genomic_DNA"/>
</dbReference>
<comment type="caution">
    <text evidence="2">The sequence shown here is derived from an EMBL/GenBank/DDBJ whole genome shotgun (WGS) entry which is preliminary data.</text>
</comment>
<dbReference type="RefSeq" id="WP_344226190.1">
    <property type="nucleotide sequence ID" value="NZ_BAAARI010000002.1"/>
</dbReference>
<evidence type="ECO:0000313" key="3">
    <source>
        <dbReference type="Proteomes" id="UP001500274"/>
    </source>
</evidence>